<dbReference type="Proteomes" id="UP000053989">
    <property type="component" value="Unassembled WGS sequence"/>
</dbReference>
<sequence>MMECRRPPEYLHMSVVTAQALQPATSISASARHALSYCPHTRLCNDSPQAHGYQGFSFFWAAKCGCTESMPTKRGSLGPSQGA</sequence>
<evidence type="ECO:0000313" key="1">
    <source>
        <dbReference type="EMBL" id="KIM58390.1"/>
    </source>
</evidence>
<evidence type="ECO:0000313" key="2">
    <source>
        <dbReference type="Proteomes" id="UP000053989"/>
    </source>
</evidence>
<proteinExistence type="predicted"/>
<gene>
    <name evidence="1" type="ORF">SCLCIDRAFT_1096861</name>
</gene>
<accession>A0A0C3DCE1</accession>
<protein>
    <submittedName>
        <fullName evidence="1">Uncharacterized protein</fullName>
    </submittedName>
</protein>
<organism evidence="1 2">
    <name type="scientific">Scleroderma citrinum Foug A</name>
    <dbReference type="NCBI Taxonomy" id="1036808"/>
    <lineage>
        <taxon>Eukaryota</taxon>
        <taxon>Fungi</taxon>
        <taxon>Dikarya</taxon>
        <taxon>Basidiomycota</taxon>
        <taxon>Agaricomycotina</taxon>
        <taxon>Agaricomycetes</taxon>
        <taxon>Agaricomycetidae</taxon>
        <taxon>Boletales</taxon>
        <taxon>Sclerodermatineae</taxon>
        <taxon>Sclerodermataceae</taxon>
        <taxon>Scleroderma</taxon>
    </lineage>
</organism>
<reference evidence="2" key="2">
    <citation type="submission" date="2015-01" db="EMBL/GenBank/DDBJ databases">
        <title>Evolutionary Origins and Diversification of the Mycorrhizal Mutualists.</title>
        <authorList>
            <consortium name="DOE Joint Genome Institute"/>
            <consortium name="Mycorrhizal Genomics Consortium"/>
            <person name="Kohler A."/>
            <person name="Kuo A."/>
            <person name="Nagy L.G."/>
            <person name="Floudas D."/>
            <person name="Copeland A."/>
            <person name="Barry K.W."/>
            <person name="Cichocki N."/>
            <person name="Veneault-Fourrey C."/>
            <person name="LaButti K."/>
            <person name="Lindquist E.A."/>
            <person name="Lipzen A."/>
            <person name="Lundell T."/>
            <person name="Morin E."/>
            <person name="Murat C."/>
            <person name="Riley R."/>
            <person name="Ohm R."/>
            <person name="Sun H."/>
            <person name="Tunlid A."/>
            <person name="Henrissat B."/>
            <person name="Grigoriev I.V."/>
            <person name="Hibbett D.S."/>
            <person name="Martin F."/>
        </authorList>
    </citation>
    <scope>NUCLEOTIDE SEQUENCE [LARGE SCALE GENOMIC DNA]</scope>
    <source>
        <strain evidence="2">Foug A</strain>
    </source>
</reference>
<dbReference type="HOGENOM" id="CLU_2543962_0_0_1"/>
<dbReference type="InParanoid" id="A0A0C3DCE1"/>
<dbReference type="EMBL" id="KN822087">
    <property type="protein sequence ID" value="KIM58390.1"/>
    <property type="molecule type" value="Genomic_DNA"/>
</dbReference>
<name>A0A0C3DCE1_9AGAM</name>
<reference evidence="1 2" key="1">
    <citation type="submission" date="2014-04" db="EMBL/GenBank/DDBJ databases">
        <authorList>
            <consortium name="DOE Joint Genome Institute"/>
            <person name="Kuo A."/>
            <person name="Kohler A."/>
            <person name="Nagy L.G."/>
            <person name="Floudas D."/>
            <person name="Copeland A."/>
            <person name="Barry K.W."/>
            <person name="Cichocki N."/>
            <person name="Veneault-Fourrey C."/>
            <person name="LaButti K."/>
            <person name="Lindquist E.A."/>
            <person name="Lipzen A."/>
            <person name="Lundell T."/>
            <person name="Morin E."/>
            <person name="Murat C."/>
            <person name="Sun H."/>
            <person name="Tunlid A."/>
            <person name="Henrissat B."/>
            <person name="Grigoriev I.V."/>
            <person name="Hibbett D.S."/>
            <person name="Martin F."/>
            <person name="Nordberg H.P."/>
            <person name="Cantor M.N."/>
            <person name="Hua S.X."/>
        </authorList>
    </citation>
    <scope>NUCLEOTIDE SEQUENCE [LARGE SCALE GENOMIC DNA]</scope>
    <source>
        <strain evidence="1 2">Foug A</strain>
    </source>
</reference>
<dbReference type="AlphaFoldDB" id="A0A0C3DCE1"/>
<keyword evidence="2" id="KW-1185">Reference proteome</keyword>